<dbReference type="EMBL" id="AOMB01000015">
    <property type="protein sequence ID" value="EMA39752.1"/>
    <property type="molecule type" value="Genomic_DNA"/>
</dbReference>
<dbReference type="GO" id="GO:0016491">
    <property type="term" value="F:oxidoreductase activity"/>
    <property type="evidence" value="ECO:0007669"/>
    <property type="project" value="InterPro"/>
</dbReference>
<dbReference type="Pfam" id="PF03358">
    <property type="entry name" value="FMN_red"/>
    <property type="match status" value="1"/>
</dbReference>
<comment type="caution">
    <text evidence="5">The sequence shown here is derived from an EMBL/GenBank/DDBJ whole genome shotgun (WGS) entry which is preliminary data.</text>
</comment>
<dbReference type="Proteomes" id="UP000011566">
    <property type="component" value="Unassembled WGS sequence"/>
</dbReference>
<comment type="cofactor">
    <cofactor evidence="1">
        <name>[4Fe-4S] cluster</name>
        <dbReference type="ChEBI" id="CHEBI:49883"/>
    </cofactor>
</comment>
<proteinExistence type="inferred from homology"/>
<dbReference type="OrthoDB" id="9059at2157"/>
<dbReference type="SUPFAM" id="SSF52218">
    <property type="entry name" value="Flavoproteins"/>
    <property type="match status" value="1"/>
</dbReference>
<keyword evidence="6" id="KW-1185">Reference proteome</keyword>
<dbReference type="GO" id="GO:0010181">
    <property type="term" value="F:FMN binding"/>
    <property type="evidence" value="ECO:0007669"/>
    <property type="project" value="TreeGrafter"/>
</dbReference>
<feature type="domain" description="NADPH-dependent FMN reductase-like" evidence="4">
    <location>
        <begin position="6"/>
        <end position="145"/>
    </location>
</feature>
<comment type="similarity">
    <text evidence="2">Belongs to the SsuE family. Isf subfamily.</text>
</comment>
<name>M0M1P3_9EURY</name>
<evidence type="ECO:0000313" key="6">
    <source>
        <dbReference type="Proteomes" id="UP000011566"/>
    </source>
</evidence>
<dbReference type="InterPro" id="IPR029039">
    <property type="entry name" value="Flavoprotein-like_sf"/>
</dbReference>
<accession>M0M1P3</accession>
<feature type="region of interest" description="Disordered" evidence="3">
    <location>
        <begin position="166"/>
        <end position="193"/>
    </location>
</feature>
<dbReference type="eggNOG" id="arCOG04624">
    <property type="taxonomic scope" value="Archaea"/>
</dbReference>
<dbReference type="InterPro" id="IPR050712">
    <property type="entry name" value="NAD(P)H-dep_reductase"/>
</dbReference>
<organism evidence="5 6">
    <name type="scientific">Halococcus hamelinensis 100A6</name>
    <dbReference type="NCBI Taxonomy" id="1132509"/>
    <lineage>
        <taxon>Archaea</taxon>
        <taxon>Methanobacteriati</taxon>
        <taxon>Methanobacteriota</taxon>
        <taxon>Stenosarchaea group</taxon>
        <taxon>Halobacteria</taxon>
        <taxon>Halobacteriales</taxon>
        <taxon>Halococcaceae</taxon>
        <taxon>Halococcus</taxon>
    </lineage>
</organism>
<gene>
    <name evidence="5" type="ORF">C447_05832</name>
</gene>
<protein>
    <submittedName>
        <fullName evidence="5">NADPH-dependent FMN reductase</fullName>
    </submittedName>
</protein>
<evidence type="ECO:0000313" key="5">
    <source>
        <dbReference type="EMBL" id="EMA39752.1"/>
    </source>
</evidence>
<evidence type="ECO:0000256" key="2">
    <source>
        <dbReference type="ARBA" id="ARBA00038292"/>
    </source>
</evidence>
<evidence type="ECO:0000259" key="4">
    <source>
        <dbReference type="Pfam" id="PF03358"/>
    </source>
</evidence>
<dbReference type="PATRIC" id="fig|1132509.6.peg.1337"/>
<dbReference type="PANTHER" id="PTHR30543">
    <property type="entry name" value="CHROMATE REDUCTASE"/>
    <property type="match status" value="1"/>
</dbReference>
<dbReference type="Gene3D" id="3.40.50.360">
    <property type="match status" value="1"/>
</dbReference>
<dbReference type="AlphaFoldDB" id="M0M1P3"/>
<sequence>MTEPPHVVALCGSLREASYTRIALEHALAEAERLGASTDLIDLRDVDLPIFNADDREAGDALAMKERIRRADSVILGTPSYHGSYSSVLKAALDYCGFDEFENTTVGLLSVAGGAFPITPLDHLRSVARALNAWVIPHHAAVPKARNKFEDGALVDESSRERVATLGQRSVEYANIEPDPPSIESTENPGADD</sequence>
<reference evidence="5 6" key="1">
    <citation type="journal article" date="2014" name="PLoS Genet.">
        <title>Phylogenetically driven sequencing of extremely halophilic archaea reveals strategies for static and dynamic osmo-response.</title>
        <authorList>
            <person name="Becker E.A."/>
            <person name="Seitzer P.M."/>
            <person name="Tritt A."/>
            <person name="Larsen D."/>
            <person name="Krusor M."/>
            <person name="Yao A.I."/>
            <person name="Wu D."/>
            <person name="Madern D."/>
            <person name="Eisen J.A."/>
            <person name="Darling A.E."/>
            <person name="Facciotti M.T."/>
        </authorList>
    </citation>
    <scope>NUCLEOTIDE SEQUENCE [LARGE SCALE GENOMIC DNA]</scope>
    <source>
        <strain evidence="5 6">100A6</strain>
    </source>
</reference>
<dbReference type="PANTHER" id="PTHR30543:SF21">
    <property type="entry name" value="NAD(P)H-DEPENDENT FMN REDUCTASE LOT6"/>
    <property type="match status" value="1"/>
</dbReference>
<dbReference type="RefSeq" id="WP_007691796.1">
    <property type="nucleotide sequence ID" value="NZ_AJRK01000379.1"/>
</dbReference>
<dbReference type="GO" id="GO:0005829">
    <property type="term" value="C:cytosol"/>
    <property type="evidence" value="ECO:0007669"/>
    <property type="project" value="TreeGrafter"/>
</dbReference>
<evidence type="ECO:0000256" key="3">
    <source>
        <dbReference type="SAM" id="MobiDB-lite"/>
    </source>
</evidence>
<feature type="compositionally biased region" description="Polar residues" evidence="3">
    <location>
        <begin position="183"/>
        <end position="193"/>
    </location>
</feature>
<evidence type="ECO:0000256" key="1">
    <source>
        <dbReference type="ARBA" id="ARBA00001966"/>
    </source>
</evidence>
<dbReference type="InterPro" id="IPR005025">
    <property type="entry name" value="FMN_Rdtase-like_dom"/>
</dbReference>